<dbReference type="RefSeq" id="WP_161747346.1">
    <property type="nucleotide sequence ID" value="NZ_JAAAMV010000040.1"/>
</dbReference>
<proteinExistence type="predicted"/>
<comment type="caution">
    <text evidence="2">The sequence shown here is derived from an EMBL/GenBank/DDBJ whole genome shotgun (WGS) entry which is preliminary data.</text>
</comment>
<organism evidence="2 3">
    <name type="scientific">Paenibacillus glycinis</name>
    <dbReference type="NCBI Taxonomy" id="2697035"/>
    <lineage>
        <taxon>Bacteria</taxon>
        <taxon>Bacillati</taxon>
        <taxon>Bacillota</taxon>
        <taxon>Bacilli</taxon>
        <taxon>Bacillales</taxon>
        <taxon>Paenibacillaceae</taxon>
        <taxon>Paenibacillus</taxon>
    </lineage>
</organism>
<dbReference type="EMBL" id="JAAAMV010000040">
    <property type="protein sequence ID" value="NBD28347.1"/>
    <property type="molecule type" value="Genomic_DNA"/>
</dbReference>
<evidence type="ECO:0000313" key="2">
    <source>
        <dbReference type="EMBL" id="NBD28347.1"/>
    </source>
</evidence>
<accession>A0ABW9Y1T6</accession>
<evidence type="ECO:0000313" key="3">
    <source>
        <dbReference type="Proteomes" id="UP000665561"/>
    </source>
</evidence>
<reference evidence="2 3" key="1">
    <citation type="submission" date="2020-01" db="EMBL/GenBank/DDBJ databases">
        <title>Paenibacillus soybeanensis sp. nov. isolated from the nodules of soybean (Glycine max(L.) Merr).</title>
        <authorList>
            <person name="Wang H."/>
        </authorList>
    </citation>
    <scope>NUCLEOTIDE SEQUENCE [LARGE SCALE GENOMIC DNA]</scope>
    <source>
        <strain evidence="2 3">T1</strain>
    </source>
</reference>
<keyword evidence="1" id="KW-0472">Membrane</keyword>
<feature type="transmembrane region" description="Helical" evidence="1">
    <location>
        <begin position="47"/>
        <end position="71"/>
    </location>
</feature>
<gene>
    <name evidence="2" type="ORF">GT019_31175</name>
</gene>
<sequence>MAQIIVFFILSLPLYAALIWSFLDPRESLLFGKRWMYKEEPDISDGAIIYTKIASIAGIVLLTLVFLIAIISELR</sequence>
<evidence type="ECO:0008006" key="4">
    <source>
        <dbReference type="Google" id="ProtNLM"/>
    </source>
</evidence>
<keyword evidence="1" id="KW-0812">Transmembrane</keyword>
<keyword evidence="3" id="KW-1185">Reference proteome</keyword>
<evidence type="ECO:0000256" key="1">
    <source>
        <dbReference type="SAM" id="Phobius"/>
    </source>
</evidence>
<keyword evidence="1" id="KW-1133">Transmembrane helix</keyword>
<dbReference type="Proteomes" id="UP000665561">
    <property type="component" value="Unassembled WGS sequence"/>
</dbReference>
<name>A0ABW9Y1T6_9BACL</name>
<protein>
    <recommendedName>
        <fullName evidence="4">Selenocysteine lyase</fullName>
    </recommendedName>
</protein>